<evidence type="ECO:0000313" key="11">
    <source>
        <dbReference type="EMBL" id="GAL87414.1"/>
    </source>
</evidence>
<evidence type="ECO:0000313" key="12">
    <source>
        <dbReference type="Proteomes" id="UP000030185"/>
    </source>
</evidence>
<keyword evidence="7" id="KW-0808">Transferase</keyword>
<dbReference type="PANTHER" id="PTHR30372">
    <property type="entry name" value="LIPID-A-DISACCHARIDE SYNTHASE"/>
    <property type="match status" value="1"/>
</dbReference>
<dbReference type="STRING" id="153721.MYP_4644"/>
<dbReference type="GO" id="GO:0005543">
    <property type="term" value="F:phospholipid binding"/>
    <property type="evidence" value="ECO:0007669"/>
    <property type="project" value="TreeGrafter"/>
</dbReference>
<dbReference type="PANTHER" id="PTHR30372:SF4">
    <property type="entry name" value="LIPID-A-DISACCHARIDE SYNTHASE, MITOCHONDRIAL-RELATED"/>
    <property type="match status" value="1"/>
</dbReference>
<dbReference type="Pfam" id="PF02684">
    <property type="entry name" value="LpxB"/>
    <property type="match status" value="1"/>
</dbReference>
<dbReference type="AlphaFoldDB" id="A0A098LLP1"/>
<dbReference type="GO" id="GO:0008915">
    <property type="term" value="F:lipid-A-disaccharide synthase activity"/>
    <property type="evidence" value="ECO:0007669"/>
    <property type="project" value="UniProtKB-UniRule"/>
</dbReference>
<keyword evidence="5" id="KW-0441">Lipid A biosynthesis</keyword>
<accession>A0A098LLP1</accession>
<keyword evidence="12" id="KW-1185">Reference proteome</keyword>
<protein>
    <recommendedName>
        <fullName evidence="3 10">Lipid-A-disaccharide synthase</fullName>
        <ecNumber evidence="2 10">2.4.1.182</ecNumber>
    </recommendedName>
</protein>
<comment type="caution">
    <text evidence="11">The sequence shown here is derived from an EMBL/GenBank/DDBJ whole genome shotgun (WGS) entry which is preliminary data.</text>
</comment>
<evidence type="ECO:0000256" key="10">
    <source>
        <dbReference type="NCBIfam" id="TIGR00215"/>
    </source>
</evidence>
<keyword evidence="4" id="KW-0444">Lipid biosynthesis</keyword>
<proteinExistence type="predicted"/>
<sequence>MKYYVICGERSGDLHASNLCKEIIRLDNNAQIRGIGGDYLSNTGITLYSHFKDIAFMGFWEVFKNLNAINKILEKTKADILSYKPDVLILVDFGGFNLKVAAFAKSKGIKVYYYITPKVWAWNQGRANKIKKVVDKMFVILPFEKDFYKKFDFNVDYVGNPVFDAVANFKSDPAFLTKHNLEGKQLIAVLPGSRKQEVESTLHYMVSVLPSFPEFTFVVAGVSNLPADYYDNFKREGRVAVIFDETYDLLSHAKAAVVTSGTATLETALFEVPQIVVYKTSAVTYNIAKFLITVKFISLVNLIAGYEVVKELIQSDFSPSNLITELKKIIYGKERQEQLNGYHKIKEILEGPGASRRAAELMVKYLNEN</sequence>
<dbReference type="Proteomes" id="UP000030185">
    <property type="component" value="Unassembled WGS sequence"/>
</dbReference>
<gene>
    <name evidence="11" type="ORF">MYP_4644</name>
</gene>
<dbReference type="EMBL" id="BBLT01000013">
    <property type="protein sequence ID" value="GAL87414.1"/>
    <property type="molecule type" value="Genomic_DNA"/>
</dbReference>
<reference evidence="11 12" key="1">
    <citation type="submission" date="2014-09" db="EMBL/GenBank/DDBJ databases">
        <title>Sporocytophaga myxococcoides PG-01 genome sequencing.</title>
        <authorList>
            <person name="Liu L."/>
            <person name="Gao P.J."/>
            <person name="Chen G.J."/>
            <person name="Wang L.S."/>
        </authorList>
    </citation>
    <scope>NUCLEOTIDE SEQUENCE [LARGE SCALE GENOMIC DNA]</scope>
    <source>
        <strain evidence="11 12">PG-01</strain>
    </source>
</reference>
<evidence type="ECO:0000256" key="5">
    <source>
        <dbReference type="ARBA" id="ARBA00022556"/>
    </source>
</evidence>
<dbReference type="NCBIfam" id="TIGR00215">
    <property type="entry name" value="lpxB"/>
    <property type="match status" value="1"/>
</dbReference>
<evidence type="ECO:0000256" key="7">
    <source>
        <dbReference type="ARBA" id="ARBA00022679"/>
    </source>
</evidence>
<dbReference type="Gene3D" id="3.40.50.2000">
    <property type="entry name" value="Glycogen Phosphorylase B"/>
    <property type="match status" value="2"/>
</dbReference>
<dbReference type="GO" id="GO:0016020">
    <property type="term" value="C:membrane"/>
    <property type="evidence" value="ECO:0007669"/>
    <property type="project" value="GOC"/>
</dbReference>
<evidence type="ECO:0000256" key="9">
    <source>
        <dbReference type="ARBA" id="ARBA00048975"/>
    </source>
</evidence>
<dbReference type="SUPFAM" id="SSF53756">
    <property type="entry name" value="UDP-Glycosyltransferase/glycogen phosphorylase"/>
    <property type="match status" value="1"/>
</dbReference>
<dbReference type="eggNOG" id="COG0763">
    <property type="taxonomic scope" value="Bacteria"/>
</dbReference>
<evidence type="ECO:0000256" key="3">
    <source>
        <dbReference type="ARBA" id="ARBA00020902"/>
    </source>
</evidence>
<dbReference type="InterPro" id="IPR003835">
    <property type="entry name" value="Glyco_trans_19"/>
</dbReference>
<evidence type="ECO:0000256" key="1">
    <source>
        <dbReference type="ARBA" id="ARBA00002056"/>
    </source>
</evidence>
<name>A0A098LLP1_9BACT</name>
<dbReference type="GO" id="GO:0009245">
    <property type="term" value="P:lipid A biosynthetic process"/>
    <property type="evidence" value="ECO:0007669"/>
    <property type="project" value="UniProtKB-UniRule"/>
</dbReference>
<comment type="catalytic activity">
    <reaction evidence="9">
        <text>a lipid X + a UDP-2-N,3-O-bis[(3R)-3-hydroxyacyl]-alpha-D-glucosamine = a lipid A disaccharide + UDP + H(+)</text>
        <dbReference type="Rhea" id="RHEA:67828"/>
        <dbReference type="ChEBI" id="CHEBI:15378"/>
        <dbReference type="ChEBI" id="CHEBI:58223"/>
        <dbReference type="ChEBI" id="CHEBI:137748"/>
        <dbReference type="ChEBI" id="CHEBI:176338"/>
        <dbReference type="ChEBI" id="CHEBI:176343"/>
        <dbReference type="EC" id="2.4.1.182"/>
    </reaction>
</comment>
<organism evidence="11 12">
    <name type="scientific">Sporocytophaga myxococcoides</name>
    <dbReference type="NCBI Taxonomy" id="153721"/>
    <lineage>
        <taxon>Bacteria</taxon>
        <taxon>Pseudomonadati</taxon>
        <taxon>Bacteroidota</taxon>
        <taxon>Cytophagia</taxon>
        <taxon>Cytophagales</taxon>
        <taxon>Cytophagaceae</taxon>
        <taxon>Sporocytophaga</taxon>
    </lineage>
</organism>
<keyword evidence="6" id="KW-0328">Glycosyltransferase</keyword>
<dbReference type="EC" id="2.4.1.182" evidence="2 10"/>
<keyword evidence="8" id="KW-0443">Lipid metabolism</keyword>
<evidence type="ECO:0000256" key="6">
    <source>
        <dbReference type="ARBA" id="ARBA00022676"/>
    </source>
</evidence>
<comment type="function">
    <text evidence="1">Condensation of UDP-2,3-diacylglucosamine and 2,3-diacylglucosamine-1-phosphate to form lipid A disaccharide, a precursor of lipid A, a phosphorylated glycolipid that anchors the lipopolysaccharide to the outer membrane of the cell.</text>
</comment>
<dbReference type="OrthoDB" id="9801642at2"/>
<evidence type="ECO:0000256" key="2">
    <source>
        <dbReference type="ARBA" id="ARBA00012687"/>
    </source>
</evidence>
<evidence type="ECO:0000256" key="8">
    <source>
        <dbReference type="ARBA" id="ARBA00023098"/>
    </source>
</evidence>
<dbReference type="RefSeq" id="WP_045468834.1">
    <property type="nucleotide sequence ID" value="NZ_BBLT01000013.1"/>
</dbReference>
<evidence type="ECO:0000256" key="4">
    <source>
        <dbReference type="ARBA" id="ARBA00022516"/>
    </source>
</evidence>